<dbReference type="EC" id="2.1.2.10" evidence="2 7"/>
<dbReference type="EMBL" id="JPMD01000004">
    <property type="protein sequence ID" value="KEZ88170.1"/>
    <property type="molecule type" value="Genomic_DNA"/>
</dbReference>
<dbReference type="Gene3D" id="4.10.1250.10">
    <property type="entry name" value="Aminomethyltransferase fragment"/>
    <property type="match status" value="1"/>
</dbReference>
<sequence length="368" mass="41674">MDNLKVTPLRGEYEKNGGKIVEFAGYELPTQFKGILHEHETVRERAGLFDVSHMGEVLVKGKDAEKFVNYLLTNDVKTLKNGDVIYSFMCYPNGGVVDDLLAYKFSEDYYYLVVNASNKEKDFKWMLDNKGNFEITIEDISDSVAQLALQGPKAQEVLQKLTQLNLSEIGFFQFKDDIDICNKKVLISRTGYTGEDGFEIYAKPEDVVVLWREILKAGENEGVEPIGLGARDTLRFEATLPLYGNEMDETITPLEMGFGFFVKLNKENFIGKNVLIKQKENGVTRKLVGYELIDRGIGRHGYIVIKDNEEIGHVTTGYMSPTLNKTIGFALIDAKYAALGTEIFIKVRNKELKAMVVNKKFYSKKTQK</sequence>
<dbReference type="FunFam" id="2.40.30.110:FF:000003">
    <property type="entry name" value="Aminomethyltransferase"/>
    <property type="match status" value="1"/>
</dbReference>
<dbReference type="HAMAP" id="MF_00259">
    <property type="entry name" value="GcvT"/>
    <property type="match status" value="1"/>
</dbReference>
<evidence type="ECO:0000256" key="1">
    <source>
        <dbReference type="ARBA" id="ARBA00008609"/>
    </source>
</evidence>
<evidence type="ECO:0000256" key="4">
    <source>
        <dbReference type="ARBA" id="ARBA00022679"/>
    </source>
</evidence>
<dbReference type="Pfam" id="PF01571">
    <property type="entry name" value="GCV_T"/>
    <property type="match status" value="1"/>
</dbReference>
<dbReference type="Gene3D" id="3.30.1360.120">
    <property type="entry name" value="Probable tRNA modification gtpase trme, domain 1"/>
    <property type="match status" value="1"/>
</dbReference>
<comment type="function">
    <text evidence="7">The glycine cleavage system catalyzes the degradation of glycine.</text>
</comment>
<dbReference type="InterPro" id="IPR006222">
    <property type="entry name" value="GCVT_N"/>
</dbReference>
<comment type="catalytic activity">
    <reaction evidence="6 7">
        <text>N(6)-[(R)-S(8)-aminomethyldihydrolipoyl]-L-lysyl-[protein] + (6S)-5,6,7,8-tetrahydrofolate = N(6)-[(R)-dihydrolipoyl]-L-lysyl-[protein] + (6R)-5,10-methylene-5,6,7,8-tetrahydrofolate + NH4(+)</text>
        <dbReference type="Rhea" id="RHEA:16945"/>
        <dbReference type="Rhea" id="RHEA-COMP:10475"/>
        <dbReference type="Rhea" id="RHEA-COMP:10492"/>
        <dbReference type="ChEBI" id="CHEBI:15636"/>
        <dbReference type="ChEBI" id="CHEBI:28938"/>
        <dbReference type="ChEBI" id="CHEBI:57453"/>
        <dbReference type="ChEBI" id="CHEBI:83100"/>
        <dbReference type="ChEBI" id="CHEBI:83143"/>
        <dbReference type="EC" id="2.1.2.10"/>
    </reaction>
</comment>
<dbReference type="STRING" id="318464.IO99_03340"/>
<feature type="domain" description="Aminomethyltransferase C-terminal" evidence="10">
    <location>
        <begin position="285"/>
        <end position="362"/>
    </location>
</feature>
<dbReference type="GO" id="GO:0005960">
    <property type="term" value="C:glycine cleavage complex"/>
    <property type="evidence" value="ECO:0007669"/>
    <property type="project" value="InterPro"/>
</dbReference>
<evidence type="ECO:0000313" key="11">
    <source>
        <dbReference type="EMBL" id="KEZ88170.1"/>
    </source>
</evidence>
<comment type="caution">
    <text evidence="11">The sequence shown here is derived from an EMBL/GenBank/DDBJ whole genome shotgun (WGS) entry which is preliminary data.</text>
</comment>
<evidence type="ECO:0000256" key="6">
    <source>
        <dbReference type="ARBA" id="ARBA00047665"/>
    </source>
</evidence>
<dbReference type="GO" id="GO:0019464">
    <property type="term" value="P:glycine decarboxylation via glycine cleavage system"/>
    <property type="evidence" value="ECO:0007669"/>
    <property type="project" value="UniProtKB-UniRule"/>
</dbReference>
<dbReference type="InterPro" id="IPR027266">
    <property type="entry name" value="TrmE/GcvT-like"/>
</dbReference>
<dbReference type="SUPFAM" id="SSF103025">
    <property type="entry name" value="Folate-binding domain"/>
    <property type="match status" value="1"/>
</dbReference>
<dbReference type="InterPro" id="IPR029043">
    <property type="entry name" value="GcvT/YgfZ_C"/>
</dbReference>
<comment type="similarity">
    <text evidence="1 7">Belongs to the GcvT family.</text>
</comment>
<keyword evidence="3 7" id="KW-0032">Aminotransferase</keyword>
<dbReference type="NCBIfam" id="NF001567">
    <property type="entry name" value="PRK00389.1"/>
    <property type="match status" value="1"/>
</dbReference>
<dbReference type="InterPro" id="IPR006223">
    <property type="entry name" value="GcvT"/>
</dbReference>
<evidence type="ECO:0000256" key="2">
    <source>
        <dbReference type="ARBA" id="ARBA00012616"/>
    </source>
</evidence>
<evidence type="ECO:0000259" key="9">
    <source>
        <dbReference type="Pfam" id="PF01571"/>
    </source>
</evidence>
<reference evidence="11 12" key="1">
    <citation type="submission" date="2014-07" db="EMBL/GenBank/DDBJ databases">
        <title>Draft genome of Clostridium sulfidigenes 113A isolated from sediments associated with methane hydrate from Krishna Godavari basin.</title>
        <authorList>
            <person name="Honkalas V.S."/>
            <person name="Dabir A.P."/>
            <person name="Arora P."/>
            <person name="Dhakephalkar P.K."/>
        </authorList>
    </citation>
    <scope>NUCLEOTIDE SEQUENCE [LARGE SCALE GENOMIC DNA]</scope>
    <source>
        <strain evidence="11 12">113A</strain>
    </source>
</reference>
<dbReference type="AlphaFoldDB" id="A0A084JGT6"/>
<dbReference type="Proteomes" id="UP000028542">
    <property type="component" value="Unassembled WGS sequence"/>
</dbReference>
<protein>
    <recommendedName>
        <fullName evidence="2 7">Aminomethyltransferase</fullName>
        <ecNumber evidence="2 7">2.1.2.10</ecNumber>
    </recommendedName>
    <alternativeName>
        <fullName evidence="5 7">Glycine cleavage system T protein</fullName>
    </alternativeName>
</protein>
<dbReference type="PANTHER" id="PTHR43757:SF2">
    <property type="entry name" value="AMINOMETHYLTRANSFERASE, MITOCHONDRIAL"/>
    <property type="match status" value="1"/>
</dbReference>
<evidence type="ECO:0000256" key="8">
    <source>
        <dbReference type="PIRSR" id="PIRSR006487-1"/>
    </source>
</evidence>
<evidence type="ECO:0000256" key="5">
    <source>
        <dbReference type="ARBA" id="ARBA00031395"/>
    </source>
</evidence>
<accession>A0A084JGT6</accession>
<dbReference type="RefSeq" id="WP_035130181.1">
    <property type="nucleotide sequence ID" value="NZ_JPMD01000004.1"/>
</dbReference>
<evidence type="ECO:0000256" key="7">
    <source>
        <dbReference type="HAMAP-Rule" id="MF_00259"/>
    </source>
</evidence>
<dbReference type="SUPFAM" id="SSF101790">
    <property type="entry name" value="Aminomethyltransferase beta-barrel domain"/>
    <property type="match status" value="1"/>
</dbReference>
<evidence type="ECO:0000313" key="12">
    <source>
        <dbReference type="Proteomes" id="UP000028542"/>
    </source>
</evidence>
<dbReference type="GO" id="GO:0008483">
    <property type="term" value="F:transaminase activity"/>
    <property type="evidence" value="ECO:0007669"/>
    <property type="project" value="UniProtKB-KW"/>
</dbReference>
<evidence type="ECO:0000256" key="3">
    <source>
        <dbReference type="ARBA" id="ARBA00022576"/>
    </source>
</evidence>
<name>A0A084JGT6_9CLOT</name>
<dbReference type="PANTHER" id="PTHR43757">
    <property type="entry name" value="AMINOMETHYLTRANSFERASE"/>
    <property type="match status" value="1"/>
</dbReference>
<dbReference type="NCBIfam" id="TIGR00528">
    <property type="entry name" value="gcvT"/>
    <property type="match status" value="1"/>
</dbReference>
<organism evidence="11 12">
    <name type="scientific">Clostridium sulfidigenes</name>
    <dbReference type="NCBI Taxonomy" id="318464"/>
    <lineage>
        <taxon>Bacteria</taxon>
        <taxon>Bacillati</taxon>
        <taxon>Bacillota</taxon>
        <taxon>Clostridia</taxon>
        <taxon>Eubacteriales</taxon>
        <taxon>Clostridiaceae</taxon>
        <taxon>Clostridium</taxon>
    </lineage>
</organism>
<evidence type="ECO:0000259" key="10">
    <source>
        <dbReference type="Pfam" id="PF08669"/>
    </source>
</evidence>
<comment type="subunit">
    <text evidence="7">The glycine cleavage system is composed of four proteins: P, T, L and H.</text>
</comment>
<gene>
    <name evidence="7" type="primary">gcvT</name>
    <name evidence="11" type="ORF">IO99_03340</name>
</gene>
<dbReference type="InterPro" id="IPR028896">
    <property type="entry name" value="GcvT/YgfZ/DmdA"/>
</dbReference>
<dbReference type="GO" id="GO:0005829">
    <property type="term" value="C:cytosol"/>
    <property type="evidence" value="ECO:0007669"/>
    <property type="project" value="TreeGrafter"/>
</dbReference>
<dbReference type="FunFam" id="3.30.70.1400:FF:000001">
    <property type="entry name" value="Aminomethyltransferase"/>
    <property type="match status" value="1"/>
</dbReference>
<dbReference type="Gene3D" id="2.40.30.110">
    <property type="entry name" value="Aminomethyltransferase beta-barrel domains"/>
    <property type="match status" value="1"/>
</dbReference>
<dbReference type="GO" id="GO:0004047">
    <property type="term" value="F:aminomethyltransferase activity"/>
    <property type="evidence" value="ECO:0007669"/>
    <property type="project" value="UniProtKB-UniRule"/>
</dbReference>
<dbReference type="eggNOG" id="COG0404">
    <property type="taxonomic scope" value="Bacteria"/>
</dbReference>
<dbReference type="Pfam" id="PF08669">
    <property type="entry name" value="GCV_T_C"/>
    <property type="match status" value="1"/>
</dbReference>
<keyword evidence="12" id="KW-1185">Reference proteome</keyword>
<dbReference type="InterPro" id="IPR022903">
    <property type="entry name" value="GcvT_bac"/>
</dbReference>
<keyword evidence="4 7" id="KW-0808">Transferase</keyword>
<dbReference type="PIRSF" id="PIRSF006487">
    <property type="entry name" value="GcvT"/>
    <property type="match status" value="1"/>
</dbReference>
<dbReference type="FunFam" id="4.10.1250.10:FF:000001">
    <property type="entry name" value="Aminomethyltransferase"/>
    <property type="match status" value="1"/>
</dbReference>
<proteinExistence type="inferred from homology"/>
<feature type="binding site" evidence="8">
    <location>
        <position position="199"/>
    </location>
    <ligand>
        <name>substrate</name>
    </ligand>
</feature>
<feature type="domain" description="GCVT N-terminal" evidence="9">
    <location>
        <begin position="13"/>
        <end position="266"/>
    </location>
</feature>
<dbReference type="Gene3D" id="3.30.70.1400">
    <property type="entry name" value="Aminomethyltransferase beta-barrel domains"/>
    <property type="match status" value="1"/>
</dbReference>
<dbReference type="InterPro" id="IPR013977">
    <property type="entry name" value="GcvT_C"/>
</dbReference>